<comment type="caution">
    <text evidence="1">The sequence shown here is derived from an EMBL/GenBank/DDBJ whole genome shotgun (WGS) entry which is preliminary data.</text>
</comment>
<evidence type="ECO:0000313" key="2">
    <source>
        <dbReference type="Proteomes" id="UP001163321"/>
    </source>
</evidence>
<accession>A0ACC0WGW3</accession>
<keyword evidence="2" id="KW-1185">Reference proteome</keyword>
<evidence type="ECO:0000313" key="1">
    <source>
        <dbReference type="EMBL" id="KAI9917531.1"/>
    </source>
</evidence>
<dbReference type="Proteomes" id="UP001163321">
    <property type="component" value="Chromosome 13"/>
</dbReference>
<organism evidence="1 2">
    <name type="scientific">Peronosclerospora sorghi</name>
    <dbReference type="NCBI Taxonomy" id="230839"/>
    <lineage>
        <taxon>Eukaryota</taxon>
        <taxon>Sar</taxon>
        <taxon>Stramenopiles</taxon>
        <taxon>Oomycota</taxon>
        <taxon>Peronosporomycetes</taxon>
        <taxon>Peronosporales</taxon>
        <taxon>Peronosporaceae</taxon>
        <taxon>Peronosclerospora</taxon>
    </lineage>
</organism>
<sequence>METARGSKEASARETRDELTNELTQARVELKEQILENNKLQEEMELAGERHKQAVMEATEKQYLLQCQANITVQQLKSVREETLKMKRDLETTQENYERKLQIHAAEISKLMVCRREMEKLRTSLRDREAEVKTLNMKPSQWKRRRKLNWNCFRSA</sequence>
<proteinExistence type="predicted"/>
<name>A0ACC0WGW3_9STRA</name>
<dbReference type="EMBL" id="CM047592">
    <property type="protein sequence ID" value="KAI9917531.1"/>
    <property type="molecule type" value="Genomic_DNA"/>
</dbReference>
<reference evidence="1 2" key="1">
    <citation type="journal article" date="2022" name="bioRxiv">
        <title>The genome of the oomycete Peronosclerospora sorghi, a cosmopolitan pathogen of maize and sorghum, is inflated with dispersed pseudogenes.</title>
        <authorList>
            <person name="Fletcher K."/>
            <person name="Martin F."/>
            <person name="Isakeit T."/>
            <person name="Cavanaugh K."/>
            <person name="Magill C."/>
            <person name="Michelmore R."/>
        </authorList>
    </citation>
    <scope>NUCLEOTIDE SEQUENCE [LARGE SCALE GENOMIC DNA]</scope>
    <source>
        <strain evidence="1">P6</strain>
    </source>
</reference>
<gene>
    <name evidence="1" type="ORF">PsorP6_012956</name>
</gene>
<protein>
    <submittedName>
        <fullName evidence="1">Uncharacterized protein</fullName>
    </submittedName>
</protein>